<proteinExistence type="predicted"/>
<comment type="caution">
    <text evidence="1">The sequence shown here is derived from an EMBL/GenBank/DDBJ whole genome shotgun (WGS) entry which is preliminary data.</text>
</comment>
<gene>
    <name evidence="1" type="ORF">MRB53_027555</name>
</gene>
<dbReference type="EMBL" id="CM056816">
    <property type="protein sequence ID" value="KAJ8634219.1"/>
    <property type="molecule type" value="Genomic_DNA"/>
</dbReference>
<name>A0ACC2LLC0_PERAE</name>
<dbReference type="Proteomes" id="UP001234297">
    <property type="component" value="Chromosome 8"/>
</dbReference>
<evidence type="ECO:0000313" key="1">
    <source>
        <dbReference type="EMBL" id="KAJ8634219.1"/>
    </source>
</evidence>
<organism evidence="1 2">
    <name type="scientific">Persea americana</name>
    <name type="common">Avocado</name>
    <dbReference type="NCBI Taxonomy" id="3435"/>
    <lineage>
        <taxon>Eukaryota</taxon>
        <taxon>Viridiplantae</taxon>
        <taxon>Streptophyta</taxon>
        <taxon>Embryophyta</taxon>
        <taxon>Tracheophyta</taxon>
        <taxon>Spermatophyta</taxon>
        <taxon>Magnoliopsida</taxon>
        <taxon>Magnoliidae</taxon>
        <taxon>Laurales</taxon>
        <taxon>Lauraceae</taxon>
        <taxon>Persea</taxon>
    </lineage>
</organism>
<evidence type="ECO:0000313" key="2">
    <source>
        <dbReference type="Proteomes" id="UP001234297"/>
    </source>
</evidence>
<keyword evidence="2" id="KW-1185">Reference proteome</keyword>
<sequence>MDGEYPTSFRPHLNRRSSYSQRRPPASPSGLHPKLSLNGYSHVEMWLLKVVVGRWFWNVVSKCFEGFEDVSAALHSPDEEANNNNTSNKLGGHVGFWKPFIKTV</sequence>
<reference evidence="1 2" key="1">
    <citation type="journal article" date="2022" name="Hortic Res">
        <title>A haplotype resolved chromosomal level avocado genome allows analysis of novel avocado genes.</title>
        <authorList>
            <person name="Nath O."/>
            <person name="Fletcher S.J."/>
            <person name="Hayward A."/>
            <person name="Shaw L.M."/>
            <person name="Masouleh A.K."/>
            <person name="Furtado A."/>
            <person name="Henry R.J."/>
            <person name="Mitter N."/>
        </authorList>
    </citation>
    <scope>NUCLEOTIDE SEQUENCE [LARGE SCALE GENOMIC DNA]</scope>
    <source>
        <strain evidence="2">cv. Hass</strain>
    </source>
</reference>
<protein>
    <submittedName>
        <fullName evidence="1">Uncharacterized protein</fullName>
    </submittedName>
</protein>
<accession>A0ACC2LLC0</accession>